<evidence type="ECO:0000313" key="2">
    <source>
        <dbReference type="Proteomes" id="UP000232163"/>
    </source>
</evidence>
<organism evidence="1 2">
    <name type="scientific">Phyllobacterium zundukense</name>
    <dbReference type="NCBI Taxonomy" id="1867719"/>
    <lineage>
        <taxon>Bacteria</taxon>
        <taxon>Pseudomonadati</taxon>
        <taxon>Pseudomonadota</taxon>
        <taxon>Alphaproteobacteria</taxon>
        <taxon>Hyphomicrobiales</taxon>
        <taxon>Phyllobacteriaceae</taxon>
        <taxon>Phyllobacterium</taxon>
    </lineage>
</organism>
<proteinExistence type="predicted"/>
<comment type="caution">
    <text evidence="1">The sequence shown here is derived from an EMBL/GenBank/DDBJ whole genome shotgun (WGS) entry which is preliminary data.</text>
</comment>
<sequence>MSFEVLTSVSKDAYSKVNWHIMASAYEQATFMLDASDGQNQNTGRLAREVMRLFNNGKRDVGLIASLAADRERTMGFSAEILQQTSRTRSGVRE</sequence>
<dbReference type="EMBL" id="MZMT01000028">
    <property type="protein sequence ID" value="PIO44607.1"/>
    <property type="molecule type" value="Genomic_DNA"/>
</dbReference>
<evidence type="ECO:0000313" key="1">
    <source>
        <dbReference type="EMBL" id="PIO44607.1"/>
    </source>
</evidence>
<dbReference type="AlphaFoldDB" id="A0A2N9VYN9"/>
<dbReference type="KEGG" id="pht:BLM14_25980"/>
<dbReference type="Proteomes" id="UP000232163">
    <property type="component" value="Unassembled WGS sequence"/>
</dbReference>
<keyword evidence="2" id="KW-1185">Reference proteome</keyword>
<accession>A0A2N9VYN9</accession>
<reference evidence="1 2" key="1">
    <citation type="journal article" date="2017" name="Int J Environ Stud">
        <title>Does the Miocene-Pliocene relict legume Oxytropis triphylla form nitrogen-fixing nodules with a combination of bacterial strains?</title>
        <authorList>
            <person name="Safronova V."/>
            <person name="Belimov A."/>
            <person name="Sazanova A."/>
            <person name="Kuznetsova I."/>
            <person name="Popova J."/>
            <person name="Andronov E."/>
            <person name="Verkhozina A."/>
            <person name="Tikhonovich I."/>
        </authorList>
    </citation>
    <scope>NUCLEOTIDE SEQUENCE [LARGE SCALE GENOMIC DNA]</scope>
    <source>
        <strain evidence="1 2">Tri-38</strain>
    </source>
</reference>
<dbReference type="OrthoDB" id="8115627at2"/>
<gene>
    <name evidence="1" type="ORF">B5P45_12140</name>
</gene>
<dbReference type="RefSeq" id="WP_100003073.1">
    <property type="nucleotide sequence ID" value="NZ_CP017943.1"/>
</dbReference>
<protein>
    <submittedName>
        <fullName evidence="1">Uncharacterized protein</fullName>
    </submittedName>
</protein>
<name>A0A2N9VYN9_9HYPH</name>